<dbReference type="GO" id="GO:0043022">
    <property type="term" value="F:ribosome binding"/>
    <property type="evidence" value="ECO:0007669"/>
    <property type="project" value="UniProtKB-UniRule"/>
</dbReference>
<dbReference type="Pfam" id="PF06421">
    <property type="entry name" value="LepA_C"/>
    <property type="match status" value="1"/>
</dbReference>
<dbReference type="Pfam" id="PF03144">
    <property type="entry name" value="GTP_EFTU_D2"/>
    <property type="match status" value="1"/>
</dbReference>
<dbReference type="GO" id="GO:0005525">
    <property type="term" value="F:GTP binding"/>
    <property type="evidence" value="ECO:0007669"/>
    <property type="project" value="UniProtKB-UniRule"/>
</dbReference>
<evidence type="ECO:0000256" key="1">
    <source>
        <dbReference type="ARBA" id="ARBA00005454"/>
    </source>
</evidence>
<evidence type="ECO:0000256" key="7">
    <source>
        <dbReference type="ARBA" id="ARBA00023136"/>
    </source>
</evidence>
<dbReference type="RefSeq" id="WP_308433483.1">
    <property type="nucleotide sequence ID" value="NZ_BMRW01000001.1"/>
</dbReference>
<dbReference type="Gene3D" id="2.40.30.10">
    <property type="entry name" value="Translation factors"/>
    <property type="match status" value="1"/>
</dbReference>
<dbReference type="InterPro" id="IPR004161">
    <property type="entry name" value="EFTu-like_2"/>
</dbReference>
<dbReference type="Gene3D" id="3.30.70.2570">
    <property type="entry name" value="Elongation factor 4, C-terminal domain"/>
    <property type="match status" value="1"/>
</dbReference>
<dbReference type="EC" id="3.6.5.n1" evidence="11 12"/>
<dbReference type="CDD" id="cd16260">
    <property type="entry name" value="EF4_III"/>
    <property type="match status" value="1"/>
</dbReference>
<dbReference type="PANTHER" id="PTHR43512:SF4">
    <property type="entry name" value="TRANSLATION FACTOR GUF1 HOMOLOG, CHLOROPLASTIC"/>
    <property type="match status" value="1"/>
</dbReference>
<comment type="catalytic activity">
    <reaction evidence="8 12">
        <text>GTP + H2O = GDP + phosphate + H(+)</text>
        <dbReference type="Rhea" id="RHEA:19669"/>
        <dbReference type="ChEBI" id="CHEBI:15377"/>
        <dbReference type="ChEBI" id="CHEBI:15378"/>
        <dbReference type="ChEBI" id="CHEBI:37565"/>
        <dbReference type="ChEBI" id="CHEBI:43474"/>
        <dbReference type="ChEBI" id="CHEBI:58189"/>
        <dbReference type="EC" id="3.6.5.n1"/>
    </reaction>
</comment>
<dbReference type="FunFam" id="3.30.70.2570:FF:000001">
    <property type="entry name" value="Translation factor GUF1, mitochondrial"/>
    <property type="match status" value="1"/>
</dbReference>
<dbReference type="InterPro" id="IPR038363">
    <property type="entry name" value="LepA_C_sf"/>
</dbReference>
<name>A0A7W7PBT4_STRNE</name>
<dbReference type="SMART" id="SM00838">
    <property type="entry name" value="EFG_C"/>
    <property type="match status" value="1"/>
</dbReference>
<comment type="similarity">
    <text evidence="10">Belongs to the GTP-binding elongation factor family. LepA subfamily.</text>
</comment>
<accession>A0A7W7PBT4</accession>
<keyword evidence="2 12" id="KW-1003">Cell membrane</keyword>
<dbReference type="InterPro" id="IPR035647">
    <property type="entry name" value="EFG_III/V"/>
</dbReference>
<dbReference type="SUPFAM" id="SSF52540">
    <property type="entry name" value="P-loop containing nucleoside triphosphate hydrolases"/>
    <property type="match status" value="1"/>
</dbReference>
<dbReference type="GO" id="GO:0003924">
    <property type="term" value="F:GTPase activity"/>
    <property type="evidence" value="ECO:0007669"/>
    <property type="project" value="UniProtKB-UniRule"/>
</dbReference>
<dbReference type="SUPFAM" id="SSF54980">
    <property type="entry name" value="EF-G C-terminal domain-like"/>
    <property type="match status" value="2"/>
</dbReference>
<evidence type="ECO:0000256" key="12">
    <source>
        <dbReference type="HAMAP-Rule" id="MF_00071"/>
    </source>
</evidence>
<gene>
    <name evidence="12" type="primary">lepA</name>
    <name evidence="14" type="ORF">FHS38_000323</name>
</gene>
<evidence type="ECO:0000256" key="4">
    <source>
        <dbReference type="ARBA" id="ARBA00022801"/>
    </source>
</evidence>
<evidence type="ECO:0000256" key="3">
    <source>
        <dbReference type="ARBA" id="ARBA00022741"/>
    </source>
</evidence>
<keyword evidence="15" id="KW-1185">Reference proteome</keyword>
<proteinExistence type="inferred from homology"/>
<evidence type="ECO:0000256" key="6">
    <source>
        <dbReference type="ARBA" id="ARBA00023134"/>
    </source>
</evidence>
<dbReference type="InterPro" id="IPR000640">
    <property type="entry name" value="EFG_V-like"/>
</dbReference>
<dbReference type="Gene3D" id="3.30.70.240">
    <property type="match status" value="1"/>
</dbReference>
<dbReference type="AlphaFoldDB" id="A0A7W7PBT4"/>
<protein>
    <recommendedName>
        <fullName evidence="11 12">Elongation factor 4</fullName>
        <shortName evidence="12">EF-4</shortName>
        <ecNumber evidence="11 12">3.6.5.n1</ecNumber>
    </recommendedName>
    <alternativeName>
        <fullName evidence="12">Ribosomal back-translocase LepA</fullName>
    </alternativeName>
</protein>
<dbReference type="NCBIfam" id="TIGR01393">
    <property type="entry name" value="lepA"/>
    <property type="match status" value="1"/>
</dbReference>
<dbReference type="FunFam" id="3.30.70.240:FF:000011">
    <property type="entry name" value="Elongation factor 4"/>
    <property type="match status" value="1"/>
</dbReference>
<dbReference type="HAMAP" id="MF_00071">
    <property type="entry name" value="LepA"/>
    <property type="match status" value="1"/>
</dbReference>
<feature type="binding site" evidence="12">
    <location>
        <begin position="29"/>
        <end position="34"/>
    </location>
    <ligand>
        <name>GTP</name>
        <dbReference type="ChEBI" id="CHEBI:37565"/>
    </ligand>
</feature>
<dbReference type="FunFam" id="3.30.70.870:FF:000004">
    <property type="entry name" value="Translation factor GUF1, mitochondrial"/>
    <property type="match status" value="1"/>
</dbReference>
<keyword evidence="6 12" id="KW-0342">GTP-binding</keyword>
<dbReference type="Pfam" id="PF00679">
    <property type="entry name" value="EFG_C"/>
    <property type="match status" value="1"/>
</dbReference>
<dbReference type="CDD" id="cd01890">
    <property type="entry name" value="LepA"/>
    <property type="match status" value="1"/>
</dbReference>
<evidence type="ECO:0000256" key="10">
    <source>
        <dbReference type="ARBA" id="ARBA00061052"/>
    </source>
</evidence>
<evidence type="ECO:0000256" key="11">
    <source>
        <dbReference type="ARBA" id="ARBA00066744"/>
    </source>
</evidence>
<evidence type="ECO:0000256" key="9">
    <source>
        <dbReference type="ARBA" id="ARBA00057626"/>
    </source>
</evidence>
<keyword evidence="5 12" id="KW-0648">Protein biosynthesis</keyword>
<dbReference type="GO" id="GO:0003746">
    <property type="term" value="F:translation elongation factor activity"/>
    <property type="evidence" value="ECO:0007669"/>
    <property type="project" value="UniProtKB-UniRule"/>
</dbReference>
<dbReference type="Gene3D" id="3.30.70.870">
    <property type="entry name" value="Elongation Factor G (Translational Gtpase), domain 3"/>
    <property type="match status" value="1"/>
</dbReference>
<dbReference type="InterPro" id="IPR005225">
    <property type="entry name" value="Small_GTP-bd"/>
</dbReference>
<keyword evidence="3 12" id="KW-0547">Nucleotide-binding</keyword>
<dbReference type="EMBL" id="JACHJG010000001">
    <property type="protein sequence ID" value="MBB4884314.1"/>
    <property type="molecule type" value="Genomic_DNA"/>
</dbReference>
<sequence length="623" mass="68404">MPATPTNVPEPSRTDPALIRNFCIIAHIDHGKSTLADRMLQLTGVVDSRQMRAQYLDRMDIERERGITIKSQAVRLPWAPTEGEETGQTHILNMIDTPGHVDFTYEVSRSLAACEGCILLVDAAQGIEAQTLANLYLAMENDLTIIPVLNKIDLPAAQPEKFAAELAHLIGCDPSDVLKVSAKTGVGVDELLNEVVKQVPPPVGVKDAPARAMIFDSVYDSYRGVVTYVRVVDGELKKRERIKMMSTGATHELLEIGVSSPEMTASDGLGVGEVGYIITGVKDVRQSKVGDTITSLHNGATEALGGYKDPKPMVFSGLYPLDGSDYPELREALDKLQLNDAALVYEPETSAALGFGFRVGFLGLLHLDVVRERLEREFGLDLIATAPNVVYRVVMEDGTEHIVTNPSEFPEGKIAEVHEPVVKSTVLAPNEFVGAIMELCQSRRGSLLGMDYLSEDRVELRYTLPLAEIVFDFFDQLKSKTRGYASLDYEPTGEQQASLVKVDILLHGDKVDAFSAVTHKDKAYAYGVRLVAKLRELIPRQNFEVPIQAAIGSRVIARETVRAIRKDVLAKCYGGDISRKRKLLEKQKEGKKRMKMVGSVEVPQEAFIAVLSTDSDGAEKGKK</sequence>
<feature type="domain" description="Tr-type G" evidence="13">
    <location>
        <begin position="17"/>
        <end position="203"/>
    </location>
</feature>
<dbReference type="InterPro" id="IPR000795">
    <property type="entry name" value="T_Tr_GTP-bd_dom"/>
</dbReference>
<keyword evidence="7 12" id="KW-0472">Membrane</keyword>
<dbReference type="FunFam" id="2.40.30.10:FF:000015">
    <property type="entry name" value="Translation factor GUF1, mitochondrial"/>
    <property type="match status" value="1"/>
</dbReference>
<feature type="binding site" evidence="12">
    <location>
        <begin position="150"/>
        <end position="153"/>
    </location>
    <ligand>
        <name>GTP</name>
        <dbReference type="ChEBI" id="CHEBI:37565"/>
    </ligand>
</feature>
<keyword evidence="4 12" id="KW-0378">Hydrolase</keyword>
<comment type="caution">
    <text evidence="14">The sequence shown here is derived from an EMBL/GenBank/DDBJ whole genome shotgun (WGS) entry which is preliminary data.</text>
</comment>
<dbReference type="InterPro" id="IPR027417">
    <property type="entry name" value="P-loop_NTPase"/>
</dbReference>
<dbReference type="PROSITE" id="PS00301">
    <property type="entry name" value="G_TR_1"/>
    <property type="match status" value="1"/>
</dbReference>
<dbReference type="InterPro" id="IPR006297">
    <property type="entry name" value="EF-4"/>
</dbReference>
<dbReference type="InterPro" id="IPR035654">
    <property type="entry name" value="LepA_IV"/>
</dbReference>
<dbReference type="CDD" id="cd03709">
    <property type="entry name" value="lepA_C"/>
    <property type="match status" value="1"/>
</dbReference>
<dbReference type="Pfam" id="PF00009">
    <property type="entry name" value="GTP_EFTU"/>
    <property type="match status" value="1"/>
</dbReference>
<dbReference type="PRINTS" id="PR00315">
    <property type="entry name" value="ELONGATNFCT"/>
</dbReference>
<dbReference type="PROSITE" id="PS51722">
    <property type="entry name" value="G_TR_2"/>
    <property type="match status" value="1"/>
</dbReference>
<evidence type="ECO:0000313" key="14">
    <source>
        <dbReference type="EMBL" id="MBB4884314.1"/>
    </source>
</evidence>
<dbReference type="GO" id="GO:0045727">
    <property type="term" value="P:positive regulation of translation"/>
    <property type="evidence" value="ECO:0007669"/>
    <property type="project" value="UniProtKB-UniRule"/>
</dbReference>
<evidence type="ECO:0000256" key="5">
    <source>
        <dbReference type="ARBA" id="ARBA00022917"/>
    </source>
</evidence>
<dbReference type="NCBIfam" id="TIGR00231">
    <property type="entry name" value="small_GTP"/>
    <property type="match status" value="1"/>
</dbReference>
<organism evidence="14 15">
    <name type="scientific">Streptomyces netropsis</name>
    <name type="common">Streptoverticillium netropsis</name>
    <dbReference type="NCBI Taxonomy" id="55404"/>
    <lineage>
        <taxon>Bacteria</taxon>
        <taxon>Bacillati</taxon>
        <taxon>Actinomycetota</taxon>
        <taxon>Actinomycetes</taxon>
        <taxon>Kitasatosporales</taxon>
        <taxon>Streptomycetaceae</taxon>
        <taxon>Streptomyces</taxon>
    </lineage>
</organism>
<dbReference type="Proteomes" id="UP000556436">
    <property type="component" value="Unassembled WGS sequence"/>
</dbReference>
<evidence type="ECO:0000256" key="8">
    <source>
        <dbReference type="ARBA" id="ARBA00050293"/>
    </source>
</evidence>
<evidence type="ECO:0000256" key="2">
    <source>
        <dbReference type="ARBA" id="ARBA00022475"/>
    </source>
</evidence>
<evidence type="ECO:0000259" key="13">
    <source>
        <dbReference type="PROSITE" id="PS51722"/>
    </source>
</evidence>
<dbReference type="CDD" id="cd03699">
    <property type="entry name" value="EF4_II"/>
    <property type="match status" value="1"/>
</dbReference>
<dbReference type="PANTHER" id="PTHR43512">
    <property type="entry name" value="TRANSLATION FACTOR GUF1-RELATED"/>
    <property type="match status" value="1"/>
</dbReference>
<dbReference type="InterPro" id="IPR031157">
    <property type="entry name" value="G_TR_CS"/>
</dbReference>
<dbReference type="FunFam" id="3.40.50.300:FF:000078">
    <property type="entry name" value="Elongation factor 4"/>
    <property type="match status" value="1"/>
</dbReference>
<dbReference type="InterPro" id="IPR013842">
    <property type="entry name" value="LepA_CTD"/>
</dbReference>
<evidence type="ECO:0000313" key="15">
    <source>
        <dbReference type="Proteomes" id="UP000556436"/>
    </source>
</evidence>
<comment type="subcellular location">
    <subcellularLocation>
        <location evidence="12">Cell membrane</location>
        <topology evidence="12">Peripheral membrane protein</topology>
        <orientation evidence="12">Cytoplasmic side</orientation>
    </subcellularLocation>
</comment>
<comment type="similarity">
    <text evidence="1 12">Belongs to the TRAFAC class translation factor GTPase superfamily. Classic translation factor GTPase family. LepA subfamily.</text>
</comment>
<dbReference type="Gene3D" id="3.40.50.300">
    <property type="entry name" value="P-loop containing nucleotide triphosphate hydrolases"/>
    <property type="match status" value="1"/>
</dbReference>
<reference evidence="14 15" key="1">
    <citation type="submission" date="2020-08" db="EMBL/GenBank/DDBJ databases">
        <title>Genomic Encyclopedia of Type Strains, Phase III (KMG-III): the genomes of soil and plant-associated and newly described type strains.</title>
        <authorList>
            <person name="Whitman W."/>
        </authorList>
    </citation>
    <scope>NUCLEOTIDE SEQUENCE [LARGE SCALE GENOMIC DNA]</scope>
    <source>
        <strain evidence="14 15">CECT 3265</strain>
    </source>
</reference>
<dbReference type="GO" id="GO:0005886">
    <property type="term" value="C:plasma membrane"/>
    <property type="evidence" value="ECO:0007669"/>
    <property type="project" value="UniProtKB-SubCell"/>
</dbReference>
<comment type="function">
    <text evidence="9 12">Required for accurate and efficient protein synthesis under certain stress conditions. May act as a fidelity factor of the translation reaction, by catalyzing a one-codon backward translocation of tRNAs on improperly translocated ribosomes. Back-translocation proceeds from a post-translocation (POST) complex to a pre-translocation (PRE) complex, thus giving elongation factor G a second chance to translocate the tRNAs correctly. Binds to ribosomes in a GTP-dependent manner.</text>
</comment>